<dbReference type="InterPro" id="IPR030854">
    <property type="entry name" value="RNase_J_bac"/>
</dbReference>
<dbReference type="Pfam" id="PF17770">
    <property type="entry name" value="RNase_J_C"/>
    <property type="match status" value="1"/>
</dbReference>
<keyword evidence="3" id="KW-0479">Metal-binding</keyword>
<dbReference type="EC" id="3.1.-.-" evidence="9"/>
<proteinExistence type="inferred from homology"/>
<dbReference type="InterPro" id="IPR004613">
    <property type="entry name" value="RNase_J"/>
</dbReference>
<evidence type="ECO:0000313" key="12">
    <source>
        <dbReference type="EMBL" id="GHG04859.1"/>
    </source>
</evidence>
<evidence type="ECO:0000259" key="11">
    <source>
        <dbReference type="SMART" id="SM00849"/>
    </source>
</evidence>
<dbReference type="Pfam" id="PF22505">
    <property type="entry name" value="RNase_J_b_CASP"/>
    <property type="match status" value="1"/>
</dbReference>
<evidence type="ECO:0000256" key="9">
    <source>
        <dbReference type="HAMAP-Rule" id="MF_01491"/>
    </source>
</evidence>
<dbReference type="Gene3D" id="3.60.15.10">
    <property type="entry name" value="Ribonuclease Z/Hydroxyacylglutathione hydrolase-like"/>
    <property type="match status" value="1"/>
</dbReference>
<evidence type="ECO:0000256" key="10">
    <source>
        <dbReference type="SAM" id="MobiDB-lite"/>
    </source>
</evidence>
<dbReference type="CDD" id="cd07714">
    <property type="entry name" value="RNaseJ_MBL-fold"/>
    <property type="match status" value="1"/>
</dbReference>
<dbReference type="InterPro" id="IPR042173">
    <property type="entry name" value="RNase_J_2"/>
</dbReference>
<evidence type="ECO:0000256" key="6">
    <source>
        <dbReference type="ARBA" id="ARBA00022833"/>
    </source>
</evidence>
<keyword evidence="1 9" id="KW-0963">Cytoplasm</keyword>
<dbReference type="EMBL" id="BNAL01000020">
    <property type="protein sequence ID" value="GHG04859.1"/>
    <property type="molecule type" value="Genomic_DNA"/>
</dbReference>
<feature type="region of interest" description="Disordered" evidence="10">
    <location>
        <begin position="1"/>
        <end position="22"/>
    </location>
</feature>
<dbReference type="InterPro" id="IPR001279">
    <property type="entry name" value="Metallo-B-lactamas"/>
</dbReference>
<comment type="caution">
    <text evidence="12">The sequence shown here is derived from an EMBL/GenBank/DDBJ whole genome shotgun (WGS) entry which is preliminary data.</text>
</comment>
<keyword evidence="2 9" id="KW-0540">Nuclease</keyword>
<dbReference type="NCBIfam" id="TIGR00649">
    <property type="entry name" value="MG423"/>
    <property type="match status" value="1"/>
</dbReference>
<evidence type="ECO:0000256" key="1">
    <source>
        <dbReference type="ARBA" id="ARBA00022490"/>
    </source>
</evidence>
<keyword evidence="5 9" id="KW-0378">Hydrolase</keyword>
<name>A0ABQ3KCN4_9DEIO</name>
<dbReference type="PIRSF" id="PIRSF004803">
    <property type="entry name" value="RnjA"/>
    <property type="match status" value="1"/>
</dbReference>
<dbReference type="HAMAP" id="MF_01491">
    <property type="entry name" value="RNase_J_bact"/>
    <property type="match status" value="1"/>
</dbReference>
<dbReference type="SUPFAM" id="SSF56281">
    <property type="entry name" value="Metallo-hydrolase/oxidoreductase"/>
    <property type="match status" value="1"/>
</dbReference>
<keyword evidence="8 9" id="KW-0694">RNA-binding</keyword>
<evidence type="ECO:0000256" key="8">
    <source>
        <dbReference type="ARBA" id="ARBA00022884"/>
    </source>
</evidence>
<keyword evidence="4 9" id="KW-0255">Endonuclease</keyword>
<evidence type="ECO:0000256" key="2">
    <source>
        <dbReference type="ARBA" id="ARBA00022722"/>
    </source>
</evidence>
<dbReference type="PANTHER" id="PTHR43694">
    <property type="entry name" value="RIBONUCLEASE J"/>
    <property type="match status" value="1"/>
</dbReference>
<comment type="function">
    <text evidence="9">An RNase that has 5'-3' exonuclease and possibly endonuclease activity. Involved in maturation of rRNA and in some organisms also mRNA maturation and/or decay.</text>
</comment>
<organism evidence="12 13">
    <name type="scientific">Deinococcus piscis</name>
    <dbReference type="NCBI Taxonomy" id="394230"/>
    <lineage>
        <taxon>Bacteria</taxon>
        <taxon>Thermotogati</taxon>
        <taxon>Deinococcota</taxon>
        <taxon>Deinococci</taxon>
        <taxon>Deinococcales</taxon>
        <taxon>Deinococcaceae</taxon>
        <taxon>Deinococcus</taxon>
    </lineage>
</organism>
<reference evidence="13" key="1">
    <citation type="journal article" date="2019" name="Int. J. Syst. Evol. Microbiol.">
        <title>The Global Catalogue of Microorganisms (GCM) 10K type strain sequencing project: providing services to taxonomists for standard genome sequencing and annotation.</title>
        <authorList>
            <consortium name="The Broad Institute Genomics Platform"/>
            <consortium name="The Broad Institute Genome Sequencing Center for Infectious Disease"/>
            <person name="Wu L."/>
            <person name="Ma J."/>
        </authorList>
    </citation>
    <scope>NUCLEOTIDE SEQUENCE [LARGE SCALE GENOMIC DNA]</scope>
    <source>
        <strain evidence="13">CGMCC 1.18439</strain>
    </source>
</reference>
<accession>A0ABQ3KCN4</accession>
<dbReference type="PANTHER" id="PTHR43694:SF1">
    <property type="entry name" value="RIBONUCLEASE J"/>
    <property type="match status" value="1"/>
</dbReference>
<comment type="similarity">
    <text evidence="9">Belongs to the metallo-beta-lactamase superfamily. RNA-metabolizing metallo-beta-lactamase-like family. Bacterial RNase J subfamily.</text>
</comment>
<keyword evidence="7 9" id="KW-0269">Exonuclease</keyword>
<comment type="subcellular location">
    <subcellularLocation>
        <location evidence="9">Cytoplasm</location>
    </subcellularLocation>
</comment>
<keyword evidence="6" id="KW-0862">Zinc</keyword>
<evidence type="ECO:0000256" key="4">
    <source>
        <dbReference type="ARBA" id="ARBA00022759"/>
    </source>
</evidence>
<evidence type="ECO:0000256" key="5">
    <source>
        <dbReference type="ARBA" id="ARBA00022801"/>
    </source>
</evidence>
<sequence>MRAGLPDQSTEPNQGYLKDTLCVSPQTKATPLTLRSIMTTPNQPASQPSGEAQPKPHLQVIPLGGMGEIGKNITAYRYGDEILLVDGGLAFPDASQPGIDLIIPRMDYLLQNAGLIKGWYLTHGHEDHIGGLPYLVARLPKIPMYGGPLTLGLVREKFKEFGIKDSDVDFREVEAGDQLKIGQHFQLDVFRMTHSIPDNTGYVLKTPVGQVVHTGDFKLDEEPGDGKLSDLARLKQAGDEGVLLLLSDSTNAERLGRTPSEAEIARNLEEVIAGCRGRVFLTTFASQVLRLQNILTIAHKLGRRVVIEGRSMLKYTQVAQELGFMEAPEPFLTSDQVAGLQDSQVLFLCTGSQGQPMSVLSRLAFGNHAKIALKRGDSVILSSNPIPGNEEAVNLVINHLYEIGTDVYYPPTYRVHASGHGSRDELAEVLNLVRPKFFLPWHGEPRHQINHARLAQTLPQPPQRTLIARNGDIVHLEENEFKVTGTVPAGAVYVDGLGVGDIGDEVLLDRSAMSQDGIIVLTAVLHPTPHVEIVSRGFARSNADLDAEIRRVALEAVTEGMRGKRRLEDVRNDMYGQVRRFVRKATGRNPVLIPLIVD</sequence>
<keyword evidence="13" id="KW-1185">Reference proteome</keyword>
<evidence type="ECO:0000256" key="3">
    <source>
        <dbReference type="ARBA" id="ARBA00022723"/>
    </source>
</evidence>
<keyword evidence="9" id="KW-0698">rRNA processing</keyword>
<comment type="subunit">
    <text evidence="9">Homodimer, may be a subunit of the RNA degradosome.</text>
</comment>
<dbReference type="Gene3D" id="3.10.20.580">
    <property type="match status" value="1"/>
</dbReference>
<dbReference type="Gene3D" id="3.40.50.10710">
    <property type="entry name" value="Metallo-hydrolase/oxidoreductase"/>
    <property type="match status" value="1"/>
</dbReference>
<evidence type="ECO:0000256" key="7">
    <source>
        <dbReference type="ARBA" id="ARBA00022839"/>
    </source>
</evidence>
<feature type="binding site" evidence="9">
    <location>
        <begin position="416"/>
        <end position="420"/>
    </location>
    <ligand>
        <name>substrate</name>
    </ligand>
</feature>
<dbReference type="InterPro" id="IPR011108">
    <property type="entry name" value="RMMBL"/>
</dbReference>
<dbReference type="Pfam" id="PF07521">
    <property type="entry name" value="RMMBL"/>
    <property type="match status" value="1"/>
</dbReference>
<dbReference type="Pfam" id="PF12706">
    <property type="entry name" value="Lactamase_B_2"/>
    <property type="match status" value="1"/>
</dbReference>
<dbReference type="InterPro" id="IPR041636">
    <property type="entry name" value="RNase_J_C"/>
</dbReference>
<dbReference type="SMART" id="SM00849">
    <property type="entry name" value="Lactamase_B"/>
    <property type="match status" value="1"/>
</dbReference>
<dbReference type="InterPro" id="IPR055132">
    <property type="entry name" value="RNase_J_b_CASP"/>
</dbReference>
<dbReference type="InterPro" id="IPR036866">
    <property type="entry name" value="RibonucZ/Hydroxyglut_hydro"/>
</dbReference>
<feature type="domain" description="Metallo-beta-lactamase" evidence="11">
    <location>
        <begin position="70"/>
        <end position="275"/>
    </location>
</feature>
<evidence type="ECO:0000313" key="13">
    <source>
        <dbReference type="Proteomes" id="UP000632154"/>
    </source>
</evidence>
<protein>
    <recommendedName>
        <fullName evidence="9">Ribonuclease J</fullName>
        <shortName evidence="9">RNase J</shortName>
        <ecNumber evidence="9">3.1.-.-</ecNumber>
    </recommendedName>
</protein>
<dbReference type="Proteomes" id="UP000632154">
    <property type="component" value="Unassembled WGS sequence"/>
</dbReference>
<gene>
    <name evidence="9 12" type="primary">rnj</name>
    <name evidence="12" type="ORF">GCM10017783_16750</name>
</gene>